<dbReference type="PANTHER" id="PTHR46401:SF2">
    <property type="entry name" value="GLYCOSYLTRANSFERASE WBBK-RELATED"/>
    <property type="match status" value="1"/>
</dbReference>
<accession>A0A1H7VBX5</accession>
<keyword evidence="1 3" id="KW-0808">Transferase</keyword>
<dbReference type="OrthoDB" id="9801609at2"/>
<dbReference type="InterPro" id="IPR001296">
    <property type="entry name" value="Glyco_trans_1"/>
</dbReference>
<dbReference type="Pfam" id="PF00534">
    <property type="entry name" value="Glycos_transf_1"/>
    <property type="match status" value="1"/>
</dbReference>
<keyword evidence="4" id="KW-1185">Reference proteome</keyword>
<evidence type="ECO:0000313" key="4">
    <source>
        <dbReference type="Proteomes" id="UP000182719"/>
    </source>
</evidence>
<evidence type="ECO:0000256" key="1">
    <source>
        <dbReference type="ARBA" id="ARBA00022679"/>
    </source>
</evidence>
<gene>
    <name evidence="3" type="ORF">SAMN05444354_11127</name>
</gene>
<proteinExistence type="predicted"/>
<dbReference type="GO" id="GO:0009103">
    <property type="term" value="P:lipopolysaccharide biosynthetic process"/>
    <property type="evidence" value="ECO:0007669"/>
    <property type="project" value="TreeGrafter"/>
</dbReference>
<dbReference type="GO" id="GO:0016757">
    <property type="term" value="F:glycosyltransferase activity"/>
    <property type="evidence" value="ECO:0007669"/>
    <property type="project" value="InterPro"/>
</dbReference>
<dbReference type="PANTHER" id="PTHR46401">
    <property type="entry name" value="GLYCOSYLTRANSFERASE WBBK-RELATED"/>
    <property type="match status" value="1"/>
</dbReference>
<name>A0A1H7VBX5_STIAU</name>
<sequence>MVFGLLSHRPAGGEPLPAVHQLVPRLAWGDAVGNQVRYLQALLRDWGHPSEIFADQWDASCEQQARPASRLPREMRAGDMLLVHHSFESRLVPLLRRTPGRKALVYHNITPARLFQGFDRKLALACTAARDELLALQPMMERAYAYSHFSAEELQAAEYPAVSVLPFAVDWRAFDVAPDEALKAELLEDGCVNILFVGRAVPSKRIDGVLRAFTAYQRLYQPHSRLILAGYLNRETPYGAALLGVKELLGAGRVRLLGRVSAAQLSACYAAATAYLSLSRHEGFGVPLLEAMYRHVPVVAYGAAAVPETLGGTGITTLTDQPEAIAQVLAVLERRQDLRQRLIAGQQERLRALSQETVAVQVREGLRPFLEGSKRPSPAPSPASVEIVCPTLSRWPQAPLSLLGQQLAASLPGARLCTLHPTPASGPSELKAEGNVWRFMPDQPLPADAAEPLPGSSSLEMALRRSPAPVVFLGADTEVARAALPYVASRAWGIREAAGAPGAFAQGGPLAHRLLTLDAATPDTPVAFLREALATFRRDHARG</sequence>
<dbReference type="Proteomes" id="UP000182719">
    <property type="component" value="Unassembled WGS sequence"/>
</dbReference>
<dbReference type="Gene3D" id="3.40.50.2000">
    <property type="entry name" value="Glycogen Phosphorylase B"/>
    <property type="match status" value="2"/>
</dbReference>
<feature type="domain" description="Glycosyl transferase family 1" evidence="2">
    <location>
        <begin position="192"/>
        <end position="346"/>
    </location>
</feature>
<dbReference type="RefSeq" id="WP_083423309.1">
    <property type="nucleotide sequence ID" value="NZ_FOAP01000011.1"/>
</dbReference>
<protein>
    <submittedName>
        <fullName evidence="3">Glycosyltransferase involved in cell wall bisynthesis</fullName>
    </submittedName>
</protein>
<dbReference type="EMBL" id="FOAP01000011">
    <property type="protein sequence ID" value="SEM06550.1"/>
    <property type="molecule type" value="Genomic_DNA"/>
</dbReference>
<organism evidence="3 4">
    <name type="scientific">Stigmatella aurantiaca</name>
    <dbReference type="NCBI Taxonomy" id="41"/>
    <lineage>
        <taxon>Bacteria</taxon>
        <taxon>Pseudomonadati</taxon>
        <taxon>Myxococcota</taxon>
        <taxon>Myxococcia</taxon>
        <taxon>Myxococcales</taxon>
        <taxon>Cystobacterineae</taxon>
        <taxon>Archangiaceae</taxon>
        <taxon>Stigmatella</taxon>
    </lineage>
</organism>
<dbReference type="AlphaFoldDB" id="A0A1H7VBX5"/>
<evidence type="ECO:0000259" key="2">
    <source>
        <dbReference type="Pfam" id="PF00534"/>
    </source>
</evidence>
<dbReference type="SUPFAM" id="SSF53756">
    <property type="entry name" value="UDP-Glycosyltransferase/glycogen phosphorylase"/>
    <property type="match status" value="1"/>
</dbReference>
<evidence type="ECO:0000313" key="3">
    <source>
        <dbReference type="EMBL" id="SEM06550.1"/>
    </source>
</evidence>
<reference evidence="4" key="1">
    <citation type="submission" date="2016-10" db="EMBL/GenBank/DDBJ databases">
        <authorList>
            <person name="Varghese N."/>
            <person name="Submissions S."/>
        </authorList>
    </citation>
    <scope>NUCLEOTIDE SEQUENCE [LARGE SCALE GENOMIC DNA]</scope>
    <source>
        <strain evidence="4">DSM 17044</strain>
    </source>
</reference>